<accession>A0ABQ0D6L7</accession>
<keyword evidence="7" id="KW-1015">Disulfide bond</keyword>
<evidence type="ECO:0000256" key="9">
    <source>
        <dbReference type="RuleBase" id="RU366075"/>
    </source>
</evidence>
<dbReference type="SUPFAM" id="SSF81901">
    <property type="entry name" value="HCP-like"/>
    <property type="match status" value="1"/>
</dbReference>
<comment type="function">
    <text evidence="9">Hydrolyzes 6-aminopenicillinic acid and 7-aminocephalosporanic acid (ACA) derivatives.</text>
</comment>
<evidence type="ECO:0000313" key="10">
    <source>
        <dbReference type="EMBL" id="GAB0173963.1"/>
    </source>
</evidence>
<keyword evidence="9" id="KW-0964">Secreted</keyword>
<keyword evidence="8" id="KW-0046">Antibiotic resistance</keyword>
<dbReference type="EC" id="3.5.2.6" evidence="3 9"/>
<keyword evidence="4" id="KW-0677">Repeat</keyword>
<evidence type="ECO:0000256" key="6">
    <source>
        <dbReference type="ARBA" id="ARBA00022803"/>
    </source>
</evidence>
<evidence type="ECO:0000256" key="2">
    <source>
        <dbReference type="ARBA" id="ARBA00008486"/>
    </source>
</evidence>
<evidence type="ECO:0000313" key="11">
    <source>
        <dbReference type="Proteomes" id="UP001562457"/>
    </source>
</evidence>
<dbReference type="PANTHER" id="PTHR13891:SF1">
    <property type="entry name" value="CYTOCHROME C OXIDASE ASSEMBLY FACTOR 7"/>
    <property type="match status" value="1"/>
</dbReference>
<evidence type="ECO:0000256" key="8">
    <source>
        <dbReference type="ARBA" id="ARBA00023251"/>
    </source>
</evidence>
<comment type="similarity">
    <text evidence="2 9">Belongs to the hcp beta-lactamase family.</text>
</comment>
<evidence type="ECO:0000256" key="4">
    <source>
        <dbReference type="ARBA" id="ARBA00022737"/>
    </source>
</evidence>
<keyword evidence="11" id="KW-1185">Reference proteome</keyword>
<protein>
    <recommendedName>
        <fullName evidence="3 9">Beta-lactamase</fullName>
        <ecNumber evidence="3 9">3.5.2.6</ecNumber>
    </recommendedName>
</protein>
<dbReference type="SMART" id="SM00671">
    <property type="entry name" value="SEL1"/>
    <property type="match status" value="4"/>
</dbReference>
<keyword evidence="6" id="KW-0802">TPR repeat</keyword>
<evidence type="ECO:0000256" key="3">
    <source>
        <dbReference type="ARBA" id="ARBA00012865"/>
    </source>
</evidence>
<dbReference type="Gene3D" id="1.25.40.10">
    <property type="entry name" value="Tetratricopeptide repeat domain"/>
    <property type="match status" value="1"/>
</dbReference>
<proteinExistence type="inferred from homology"/>
<organism evidence="10 11">
    <name type="scientific">Helicobacter trogontum</name>
    <dbReference type="NCBI Taxonomy" id="50960"/>
    <lineage>
        <taxon>Bacteria</taxon>
        <taxon>Pseudomonadati</taxon>
        <taxon>Campylobacterota</taxon>
        <taxon>Epsilonproteobacteria</taxon>
        <taxon>Campylobacterales</taxon>
        <taxon>Helicobacteraceae</taxon>
        <taxon>Helicobacter</taxon>
    </lineage>
</organism>
<evidence type="ECO:0000256" key="1">
    <source>
        <dbReference type="ARBA" id="ARBA00001526"/>
    </source>
</evidence>
<comment type="subcellular location">
    <subcellularLocation>
        <location evidence="9">Secreted</location>
    </subcellularLocation>
</comment>
<reference evidence="10 11" key="1">
    <citation type="submission" date="2024-06" db="EMBL/GenBank/DDBJ databases">
        <title>Draft genome sequence of Helicobacter trogontum NHP16-4001.</title>
        <authorList>
            <person name="Rimbara E."/>
            <person name="Suzuki M."/>
        </authorList>
    </citation>
    <scope>NUCLEOTIDE SEQUENCE [LARGE SCALE GENOMIC DNA]</scope>
    <source>
        <strain evidence="10 11">NHP16-4001</strain>
    </source>
</reference>
<dbReference type="Proteomes" id="UP001562457">
    <property type="component" value="Unassembled WGS sequence"/>
</dbReference>
<dbReference type="InterPro" id="IPR006597">
    <property type="entry name" value="Sel1-like"/>
</dbReference>
<gene>
    <name evidence="10" type="ORF">NHP164001_19850</name>
</gene>
<sequence length="224" mass="25370">MCGVMLRSFFMPFFFFMFLLYDSVNATQVDLNEKELIYACLDGAEESCVILIEDGLPSVEECNEEGGCILIAHIYMNANLHQYAIAYLKKSCYANILEACFEAALNYEKLESYTQAYNMYKRSCDKGFMASCYNLAMLYVNGLGVANDIQKANRIFFEACVNDEEQSCYNLAISYKDGIGVKADRLKAKEFFKKACDLGMEPGCKEYKIINAADFSITIPDHLE</sequence>
<dbReference type="Pfam" id="PF08238">
    <property type="entry name" value="Sel1"/>
    <property type="match status" value="3"/>
</dbReference>
<evidence type="ECO:0000256" key="7">
    <source>
        <dbReference type="ARBA" id="ARBA00023157"/>
    </source>
</evidence>
<dbReference type="InterPro" id="IPR011990">
    <property type="entry name" value="TPR-like_helical_dom_sf"/>
</dbReference>
<keyword evidence="5 9" id="KW-0378">Hydrolase</keyword>
<dbReference type="InterPro" id="IPR040239">
    <property type="entry name" value="HcpB-like"/>
</dbReference>
<comment type="caution">
    <text evidence="10">The sequence shown here is derived from an EMBL/GenBank/DDBJ whole genome shotgun (WGS) entry which is preliminary data.</text>
</comment>
<comment type="catalytic activity">
    <reaction evidence="1 9">
        <text>a beta-lactam + H2O = a substituted beta-amino acid</text>
        <dbReference type="Rhea" id="RHEA:20401"/>
        <dbReference type="ChEBI" id="CHEBI:15377"/>
        <dbReference type="ChEBI" id="CHEBI:35627"/>
        <dbReference type="ChEBI" id="CHEBI:140347"/>
        <dbReference type="EC" id="3.5.2.6"/>
    </reaction>
</comment>
<name>A0ABQ0D6L7_9HELI</name>
<dbReference type="PANTHER" id="PTHR13891">
    <property type="entry name" value="CYTOCHROME C OXIDASE ASSEMBLY FACTOR 7"/>
    <property type="match status" value="1"/>
</dbReference>
<evidence type="ECO:0000256" key="5">
    <source>
        <dbReference type="ARBA" id="ARBA00022801"/>
    </source>
</evidence>
<dbReference type="EMBL" id="BAAFHN010000086">
    <property type="protein sequence ID" value="GAB0173963.1"/>
    <property type="molecule type" value="Genomic_DNA"/>
</dbReference>